<evidence type="ECO:0000256" key="1">
    <source>
        <dbReference type="ARBA" id="ARBA00011738"/>
    </source>
</evidence>
<dbReference type="InterPro" id="IPR005474">
    <property type="entry name" value="Transketolase_N"/>
</dbReference>
<evidence type="ECO:0000256" key="6">
    <source>
        <dbReference type="ARBA" id="ARBA00023052"/>
    </source>
</evidence>
<evidence type="ECO:0000259" key="10">
    <source>
        <dbReference type="SMART" id="SM00861"/>
    </source>
</evidence>
<dbReference type="SMART" id="SM00861">
    <property type="entry name" value="Transket_pyr"/>
    <property type="match status" value="1"/>
</dbReference>
<dbReference type="InterPro" id="IPR049557">
    <property type="entry name" value="Transketolase_CS"/>
</dbReference>
<dbReference type="GO" id="GO:0004802">
    <property type="term" value="F:transketolase activity"/>
    <property type="evidence" value="ECO:0007669"/>
    <property type="project" value="UniProtKB-EC"/>
</dbReference>
<keyword evidence="12" id="KW-1185">Reference proteome</keyword>
<evidence type="ECO:0000256" key="3">
    <source>
        <dbReference type="ARBA" id="ARBA00022679"/>
    </source>
</evidence>
<comment type="function">
    <text evidence="9">Catalyzes the transfer of a two-carbon ketol group from a ketose donor to an aldose acceptor, via a covalent intermediate with the cofactor thiamine pyrophosphate.</text>
</comment>
<reference evidence="11 12" key="1">
    <citation type="journal article" date="2020" name="J Geophys Res Biogeosci">
        <title>Magnetotaxis as an Adaptation to Enable Bacterial Shuttling of Microbial Sulfur and Sulfur Cycling Across Aquatic Oxic#Anoxic Interfaces.</title>
        <authorList>
            <person name="Li J."/>
            <person name="Liu P."/>
            <person name="Wang J."/>
            <person name="Roberts A.P."/>
            <person name="Pan Y."/>
        </authorList>
    </citation>
    <scope>NUCLEOTIDE SEQUENCE [LARGE SCALE GENOMIC DNA]</scope>
    <source>
        <strain evidence="11 12">MYR-1_YQ</strain>
    </source>
</reference>
<comment type="cofactor">
    <cofactor evidence="9">
        <name>Mg(2+)</name>
        <dbReference type="ChEBI" id="CHEBI:18420"/>
    </cofactor>
    <cofactor evidence="9">
        <name>Ca(2+)</name>
        <dbReference type="ChEBI" id="CHEBI:29108"/>
    </cofactor>
    <cofactor evidence="9">
        <name>Mn(2+)</name>
        <dbReference type="ChEBI" id="CHEBI:29035"/>
    </cofactor>
    <cofactor evidence="9">
        <name>Co(2+)</name>
        <dbReference type="ChEBI" id="CHEBI:48828"/>
    </cofactor>
    <text evidence="9">Binds 1 Mg(2+) ion per subunit. Can also utilize other divalent metal cations, such as Ca(2+), Mn(2+) and Co(2+).</text>
</comment>
<dbReference type="CDD" id="cd02012">
    <property type="entry name" value="TPP_TK"/>
    <property type="match status" value="1"/>
</dbReference>
<dbReference type="EC" id="2.2.1.1" evidence="2 8"/>
<organism evidence="11 12">
    <name type="scientific">Candidatus Magnetobacterium casense</name>
    <dbReference type="NCBI Taxonomy" id="1455061"/>
    <lineage>
        <taxon>Bacteria</taxon>
        <taxon>Pseudomonadati</taxon>
        <taxon>Nitrospirota</taxon>
        <taxon>Thermodesulfovibrionia</taxon>
        <taxon>Thermodesulfovibrionales</taxon>
        <taxon>Candidatus Magnetobacteriaceae</taxon>
        <taxon>Candidatus Magnetobacterium</taxon>
    </lineage>
</organism>
<dbReference type="Pfam" id="PF02779">
    <property type="entry name" value="Transket_pyr"/>
    <property type="match status" value="1"/>
</dbReference>
<keyword evidence="4 9" id="KW-0479">Metal-binding</keyword>
<comment type="subunit">
    <text evidence="1 9">Homodimer.</text>
</comment>
<evidence type="ECO:0000313" key="11">
    <source>
        <dbReference type="EMBL" id="MBV6341507.1"/>
    </source>
</evidence>
<dbReference type="RefSeq" id="WP_218252142.1">
    <property type="nucleotide sequence ID" value="NZ_JABXWD010000114.1"/>
</dbReference>
<gene>
    <name evidence="11" type="primary">tkt</name>
    <name evidence="11" type="ORF">HWQ67_07910</name>
</gene>
<keyword evidence="6 9" id="KW-0786">Thiamine pyrophosphate</keyword>
<evidence type="ECO:0000256" key="7">
    <source>
        <dbReference type="ARBA" id="ARBA00049473"/>
    </source>
</evidence>
<dbReference type="PANTHER" id="PTHR43522">
    <property type="entry name" value="TRANSKETOLASE"/>
    <property type="match status" value="1"/>
</dbReference>
<accession>A0ABS6RXY4</accession>
<evidence type="ECO:0000256" key="2">
    <source>
        <dbReference type="ARBA" id="ARBA00013152"/>
    </source>
</evidence>
<comment type="catalytic activity">
    <reaction evidence="7 9">
        <text>D-sedoheptulose 7-phosphate + D-glyceraldehyde 3-phosphate = aldehydo-D-ribose 5-phosphate + D-xylulose 5-phosphate</text>
        <dbReference type="Rhea" id="RHEA:10508"/>
        <dbReference type="ChEBI" id="CHEBI:57483"/>
        <dbReference type="ChEBI" id="CHEBI:57737"/>
        <dbReference type="ChEBI" id="CHEBI:58273"/>
        <dbReference type="ChEBI" id="CHEBI:59776"/>
        <dbReference type="EC" id="2.2.1.1"/>
    </reaction>
</comment>
<dbReference type="CDD" id="cd07033">
    <property type="entry name" value="TPP_PYR_DXS_TK_like"/>
    <property type="match status" value="1"/>
</dbReference>
<dbReference type="NCBIfam" id="TIGR00232">
    <property type="entry name" value="tktlase_bact"/>
    <property type="match status" value="1"/>
</dbReference>
<dbReference type="InterPro" id="IPR033247">
    <property type="entry name" value="Transketolase_fam"/>
</dbReference>
<comment type="caution">
    <text evidence="11">The sequence shown here is derived from an EMBL/GenBank/DDBJ whole genome shotgun (WGS) entry which is preliminary data.</text>
</comment>
<keyword evidence="9" id="KW-0106">Calcium</keyword>
<proteinExistence type="inferred from homology"/>
<dbReference type="EMBL" id="JABXWD010000114">
    <property type="protein sequence ID" value="MBV6341507.1"/>
    <property type="molecule type" value="Genomic_DNA"/>
</dbReference>
<dbReference type="InterPro" id="IPR005475">
    <property type="entry name" value="Transketolase-like_Pyr-bd"/>
</dbReference>
<sequence>MTKVDELCINTIRMLSIDAVQKANSGHPGMPMGDADMTYVLWTKFLRHNPRDPHWHNRDRFILSAGHGSMLLYSLLYLTGHKITLEDIKAFRQFDSNTPGHPEYNVDHGVEVSTGPLGYGFATGVGMAMAQKYLADLFNKPDLKIIDYNIYAIVSDGDVMEGISYEAASLAGHLQLDKLVYLYSFNSNTIDGSTDLTFTEDVGKRFEALRWHVQRVDGYDLEAIEQAIDAARNEHTMPSMIIVYTHLGYGSPNKQDNPDIHGAPLGEEELRLTKSHFNWPSEPFHVPAEVLAHCRTAIDRGHELQQAWLRLLKEYEAKYPADYARWKDVMAGKFVNGWKEALPAYGLDSPMVATRTVSGKVLNIVNDYIPQMLGGSADLAPSNMTYLPKYDIFAPGRSCKNIHFGVREFSMAAITTGMALSHSLIPYCGTYLVFSSYMMAAIRMSALMKARVLYILTHDSIGVGEDGPSHHPIEQITALRAIPDLTVIRPADANETVTALRYILEHPNGPVALILTRQAVPVIDRVRYNSHEGLTKGAYVLADSGAHPDLIIMASGSEVHLAIGAYEQLSKESVAVRVVSVPSFELFEQQSAQYKESVLPIDVEHRIAIEAGATLGWYKYVGLRGKVIGIDRFGISAPSKHLFEYFGLTVNNVLKTASELLKG</sequence>
<dbReference type="Pfam" id="PF00456">
    <property type="entry name" value="Transketolase_N"/>
    <property type="match status" value="1"/>
</dbReference>
<dbReference type="PROSITE" id="PS00801">
    <property type="entry name" value="TRANSKETOLASE_1"/>
    <property type="match status" value="1"/>
</dbReference>
<protein>
    <recommendedName>
        <fullName evidence="2 8">Transketolase</fullName>
        <ecNumber evidence="2 8">2.2.1.1</ecNumber>
    </recommendedName>
</protein>
<comment type="cofactor">
    <cofactor evidence="9">
        <name>thiamine diphosphate</name>
        <dbReference type="ChEBI" id="CHEBI:58937"/>
    </cofactor>
    <text evidence="9">Binds 1 thiamine pyrophosphate per subunit.</text>
</comment>
<keyword evidence="5 9" id="KW-0460">Magnesium</keyword>
<evidence type="ECO:0000256" key="4">
    <source>
        <dbReference type="ARBA" id="ARBA00022723"/>
    </source>
</evidence>
<comment type="similarity">
    <text evidence="9">Belongs to the transketolase family.</text>
</comment>
<dbReference type="Proteomes" id="UP001196980">
    <property type="component" value="Unassembled WGS sequence"/>
</dbReference>
<feature type="domain" description="Transketolase-like pyrimidine-binding" evidence="10">
    <location>
        <begin position="352"/>
        <end position="522"/>
    </location>
</feature>
<evidence type="ECO:0000256" key="8">
    <source>
        <dbReference type="NCBIfam" id="TIGR00232"/>
    </source>
</evidence>
<dbReference type="InterPro" id="IPR005478">
    <property type="entry name" value="Transketolase_bac-like"/>
</dbReference>
<name>A0ABS6RXY4_9BACT</name>
<dbReference type="InterPro" id="IPR020826">
    <property type="entry name" value="Transketolase_BS"/>
</dbReference>
<dbReference type="InterPro" id="IPR055152">
    <property type="entry name" value="Transketolase-like_C_2"/>
</dbReference>
<dbReference type="Pfam" id="PF22613">
    <property type="entry name" value="Transketolase_C_1"/>
    <property type="match status" value="1"/>
</dbReference>
<dbReference type="PROSITE" id="PS00802">
    <property type="entry name" value="TRANSKETOLASE_2"/>
    <property type="match status" value="1"/>
</dbReference>
<evidence type="ECO:0000256" key="9">
    <source>
        <dbReference type="RuleBase" id="RU004996"/>
    </source>
</evidence>
<keyword evidence="3 9" id="KW-0808">Transferase</keyword>
<evidence type="ECO:0000313" key="12">
    <source>
        <dbReference type="Proteomes" id="UP001196980"/>
    </source>
</evidence>
<evidence type="ECO:0000256" key="5">
    <source>
        <dbReference type="ARBA" id="ARBA00022842"/>
    </source>
</evidence>
<dbReference type="PANTHER" id="PTHR43522:SF2">
    <property type="entry name" value="TRANSKETOLASE 1-RELATED"/>
    <property type="match status" value="1"/>
</dbReference>